<evidence type="ECO:0000256" key="1">
    <source>
        <dbReference type="ARBA" id="ARBA00022450"/>
    </source>
</evidence>
<dbReference type="GO" id="GO:0005737">
    <property type="term" value="C:cytoplasm"/>
    <property type="evidence" value="ECO:0007669"/>
    <property type="project" value="TreeGrafter"/>
</dbReference>
<evidence type="ECO:0000256" key="4">
    <source>
        <dbReference type="SAM" id="MobiDB-lite"/>
    </source>
</evidence>
<dbReference type="GeneID" id="43601696"/>
<dbReference type="Gene3D" id="3.30.559.30">
    <property type="entry name" value="Nonribosomal peptide synthetase, condensation domain"/>
    <property type="match status" value="5"/>
</dbReference>
<dbReference type="FunFam" id="1.10.1200.10:FF:000005">
    <property type="entry name" value="Nonribosomal peptide synthetase 1"/>
    <property type="match status" value="3"/>
</dbReference>
<dbReference type="InterPro" id="IPR020806">
    <property type="entry name" value="PKS_PP-bd"/>
</dbReference>
<dbReference type="SMART" id="SM00823">
    <property type="entry name" value="PKS_PP"/>
    <property type="match status" value="4"/>
</dbReference>
<evidence type="ECO:0000259" key="5">
    <source>
        <dbReference type="PROSITE" id="PS50075"/>
    </source>
</evidence>
<dbReference type="GO" id="GO:0031177">
    <property type="term" value="F:phosphopantetheine binding"/>
    <property type="evidence" value="ECO:0007669"/>
    <property type="project" value="InterPro"/>
</dbReference>
<dbReference type="CDD" id="cd19542">
    <property type="entry name" value="CT_NRPS-like"/>
    <property type="match status" value="1"/>
</dbReference>
<dbReference type="InterPro" id="IPR036736">
    <property type="entry name" value="ACP-like_sf"/>
</dbReference>
<keyword evidence="2" id="KW-0597">Phosphoprotein</keyword>
<dbReference type="STRING" id="2656787.A0A370TD86"/>
<dbReference type="GO" id="GO:0016874">
    <property type="term" value="F:ligase activity"/>
    <property type="evidence" value="ECO:0007669"/>
    <property type="project" value="UniProtKB-KW"/>
</dbReference>
<comment type="caution">
    <text evidence="6">The sequence shown here is derived from an EMBL/GenBank/DDBJ whole genome shotgun (WGS) entry which is preliminary data.</text>
</comment>
<dbReference type="PROSITE" id="PS50075">
    <property type="entry name" value="CARRIER"/>
    <property type="match status" value="4"/>
</dbReference>
<dbReference type="Pfam" id="PF00550">
    <property type="entry name" value="PP-binding"/>
    <property type="match status" value="4"/>
</dbReference>
<proteinExistence type="predicted"/>
<evidence type="ECO:0000313" key="6">
    <source>
        <dbReference type="EMBL" id="RDL32391.1"/>
    </source>
</evidence>
<feature type="region of interest" description="Disordered" evidence="4">
    <location>
        <begin position="1"/>
        <end position="32"/>
    </location>
</feature>
<dbReference type="Proteomes" id="UP000254866">
    <property type="component" value="Unassembled WGS sequence"/>
</dbReference>
<dbReference type="InterPro" id="IPR042099">
    <property type="entry name" value="ANL_N_sf"/>
</dbReference>
<dbReference type="CDD" id="cd19545">
    <property type="entry name" value="FUM14_C_NRPS-like"/>
    <property type="match status" value="3"/>
</dbReference>
<sequence length="4760" mass="522306">MTNALTKMLASTESEAENTPKQTTLFDKSSHQARIPLTDNDLEASQCAMYITLESRMQTSPAEHQGDITTRASAAWAVLLSTWAASTRVIFALSHPDADERSVGVDPIVVETSVDTDLTIADLIRSLRLRQPEVLPNGTVKHLLIQCLAERNGDYAAIKSLTRADSSQLTGESCTLRLRLQFTGSEILTRATFDATVVEEEQMRRVVHQLEHVLRQLTAAAGDISTIRVRDIEVFSPQDAHEMASWTDLPTSTLDTCAHHLIEQQAKRQPSALAVSAWDAQFTYEEVDGLSNRLASHLRGLGVGPDVLVPFCFEKSAWAVVSMLAILKAGGACVGLDSSHPMSRLSKIIEDSDSHVILTSGRCKGLFSGLDLTIIPVDEAFVRSLPCVPFSPCTTVNSSHAAYVTFTSGTTGIPKGIIIEHRAICWSGATQGRTLRLGPASRVLQFAAYSFDISNGDILNTLMNGGCICVPSEDERSNDLAGFISRMGVNWACLTPSAASILHPLAVPTLETLVLCGEPIKQEIVRLWADAVYLVDAYGPAETTILCTSNPGVKPSMSSANLGRNMGANTWIVNPSDHDQLRPLGCAGEIVIEGPLLARGYLNDTDKTSLSFIENPRWAIDSSSDDPRRLYKSGDLGFFNTDGTITFVGRKDSQVKIRGQRVELHEIEHHLRASLHPETGPVVAGVVSIASREVMAAFICLEDQIEEEVNDFKHISELTKAVLATTVEGVAAKLVDYLPAHMIPTVFFPLKTLPRNRSGKIDRVKLRELTSRLTYEDIATSHTLRPDTREPSTDLEKQLQAHWASALKIEQRDISADDNFIRLGGDSLTAMKLVAACRASGIPLQVANVLSAATLADLAATVDLEIVNDQTQQGEGEISPFSLLDKTISVQTLIDATLALCTDIGDANMIQDAYPCTALQEGLMALSYKQHGSYVGQEVIKLPENIDMSRFQGAWKQTIEACDILRTRLVYGEGEILFQVVLTTPGPWLQKTITSSDMLQEILDSERSVVMNPGQSLSRYAVVSDASTGTRYFVWTIHHVLYDAWSMPIIKNMVEKAYAGGDIERPPNFNQFIKEVKQLEGEASEEFWRLYLDECEVPMFPTISTPIYLPDARSTLDHSFQIPRRREAAYYTLPTVLRAAMAGLVGCYTDSNDVVFGVTLSGRNVSIPDIASLVGPTIVTVPVRIRWSGTTTMGDVLVGVQQQSVDMIPFEQLGLQNIQRLGEGANHACQFQSLLNIRTLPDDSVTDSHALFPPGNIMGGEMGSYGTYTFILYCVVTPTNEVLVRAAYDEKVLDRTQVTRYVRQYEHLVRQFCTLDHSARMDNSVMSSITEADWAEVRRWNSSSLVSVDSSFQALFTEQVELRPEAMAVRGWDGKLSYTQLEDLSTRLACHLIEKADVKPGTFVPLCLEKSVWSIVTIIATIKTGACIVPMEPLHPVHRRHVIVSAVEAKVILCSRQYASDFRDVCDQVLVIDEAFCKSLPSPRLEHSLLSLSSASSALYTLFTSGSTGTPKGVVMEHGAFLSSAIAYAKGFLLSHQSRVLLYSSYSFDVSILEMLTPLILGACVCVVSDHDRLHNLGAAMETLGANAAFLTPTVARTIDPQSVPTLEVLALGGESVDRCDIAQWESSVPHFFEWYGPTECGVISSGFASHNLTTELHNLGRAFNAKYWVTAVHDPNKLVPIGAVGELLIEGPIIARGYLGDLVKTENAFVKGLVWATDRQGRFYRTGDVVRYDATGNVIFLGRRDTQVKLRGQRIDLGEIQAGILRSAPDVQSAVVDIVSIQDPMLVAFVCLKNEDAEHGDAQNHQHEYLIPSSPKREAFLSSLNNIEAQLLSLLPRYMVPFLFVPLWRLPMTASKKLDRKGLCSLVAALSSKELAEYRGPAVVGRNPSTWAEGQLQHLWAGVLSMQTNEISAESIFLAIGGDSIRAIRLVAACRARGLQLSIPQIFQSPKLEDMALLLTGNTGNSTETVEAAATSRLDLDPEPFSMFNDDRSPTAPTTPAQNPALEEVLSQCHLHNEAFIEDIYPTAPLQEGLMALSIKETDSYKSQSVIDLTSAGVDADRFSASWDHLVELTPILRTRICNTESRGSLQVVCKEPIEWHTSEDLNGYLEQDRSSPMSFGERLARYAIVRSSAARCHFVWTMHHALYDAWTIRLILDHVHSIYAGRKIEKPTGFSRYIEYVTESNQAAGSALSEQFWRSQLEGATLSEFPPLSRLTYHPRPDTITHHSFDLPPGTLLGGEYTRSTLALAAWAVVVGRYTGSADVIFGTILSGRYAPIPGIEHVLGPTINTVAIRRKIDPNQTVGQYLGDFQKQAISMIPHEIFGLQRIQHLSDSFYEACQFRSLLVIQPEGQDNSDDAKENEGWLDKFTSPPGELDFAGYPLALDCTMTKTRIKVTATYDSNMINAAQMDRVLHQFIHALTQLCLPGSFTTTLGSLEILSTNDIQQISDWNRPPLPPVNNYLDDMFSNSALLRPAAPAVHAWDGNFTYSELDDLSTSLALRLIQLSIGPETPLPLCFHKTRWYLVAMIATLKAGGTFVPMDPGQPLSRLKSILLQTQAGTVLCSPQNANLFRDVPCDNVIVVGDDYLSHSRASVDGATEALRSRHKRLDDAAYIIFTSGSTGEPKGCVVTHQAYCSHLTAHARHFAGSTVRSLQFSSYSFDASLLEIFTTLVVGGCVCIPSDASRLENIAGFISDMKVNWAFLTPSVARLIDPAAVPTLKTLWIGGEGVSQDDIRPWLGRVHIVQVYGPTECAVISSLVDVGETTHSNDIGNPLMSNYWIVDAQDHHVLLPVGAVGELLIDGPVLARGYLGDAARTAASFIEETPRWLRLLKDGYQRPRRMYKTGDLVRYDADGAVIYMGRKQSDMQVKLRGLRIQLDEVEHHLRKALRDYEQDLVAELVHVEGKAMLVAFLADAKSSEAHGGSSDKDLCDVDAATRSRLASIISTVEGGLIAVMHSTMIPSAYIPVRCIPMSTTAKTNRALLRRLVSRLSLSQLNALKVKVIEKHVEPSTPMERRLQAIWATVLGVERRTISAGDTFFGIGADSITAIRLTGACRAQNIVLSPRDIFRNPVLRDMASVATLVNQDEVQAVDGDEDDEVAHFSLLGQMSMYQRAAMECGVAQDDIEDIYPCTALQEGMMATSVRIPGAYAAQGVAELRSDVDVDRLRGAWEKTVELNPVLRTRLIHASSQSDGQFVQVVVKESICWQYAESLSDYTAQDSHKTMGLGRPLTRYAIVDDKASGRRFFVWTLHHALYDGWSLSLILKAVNDAYHRKHDDGAYRKNTKEFRSYIKYLEKNTSLEAAEAYWQSSLQDATPAGFPPMTLASARQRPQPDSALRHTIEIAPASTQRASAAFTLPTIVRAAWAILIARYTDSRDVFFGTVVTGRTAPLPGIENIAGPTASTVPVRTVVNPDTSVFEYLRQVQDQAAEMMPFETLGIQRIQRLSEGARAACRFQNLLVIQPQPAVTSDLVCPVQVAAAGDVLDNVRDTYAMGVECSLGEQSVEVDAAYDSKIISHKQMQRVMSQFSHLVQQLLQANETRLVGELDMLGPNGREEIESWNAGSLLLESAELCLDGMFEASVHRNGGKVAIEAWDGNLTYEALDQAANCLAQHLVNVGVRPEVKVPLCFQKSKWMVVAMLAVAKAGGAMVPLDPAHPRDRLEFIMNAVNANAVLCSADQAGWISGCKKKTAIVVDDSYRPSSDHQVISGRTALSNALYVIFTSGSSGEPKGCVMEHRAFCSMVPHLARGALFGPSVRILQLASYSFGAAIAEMLATLIYGGSICIVPSEARARLPQVLKEMNINYMFMTPSFSRLIPPQAISTVKTLIMGAESMTSSDLEKWAPHVRLVQGYGQTECATIMSCHPNMTAKSHPRNVGSPMASRFWIVDASNPDILAPIGATGEVLIEGPILARGYLNDPEKTAAAFVKPPSWRSNFPTLGNCERLYRTGDLACFDDDGTLLFMGRKDNQVKLRGQRIELGEIEHHLQRAMPGAKGVVVELLEKSLSGTETHSTLVAFVALGTEVASNDLSKIDPAAIEALHALISSSASQLSRFLPSYMIPSVYLPLGAIPMTASAKVNRRALRAMLSDMSMDDLALHSLSKVAKREPSTPMEKLLQKLWSSVLPVDVNSIGADDHFLQVGGDSISAIKLVSLCQSEGLKLSVADIFENPTLSKMAAALRTASTTEQQSHQYRRFSTVHNSTEDGVVSDMIRHCIVDSNDDVEDVLETTYMQTILVARGLREPRSKANYISLNFTSTLDTARLEAACHALVERHQILRTVFFARRQQLLQVVLRSFPGAFSHYQCSNGESLETFADRMIEEDTVNDRAALGKSFIRFMFFDGGAAGFRLTLRINHAQFDGISFPLLLEDLAALYGGTASDVSSWPGFSSFVYTAHEMHDAGAVEFYRGLLDGASMTEIALHKKPPYYNYPASQLLMRRVPRVEFLERGITFAIVLKAAWAKVLAAVTGQADVVFGYLVSGRSLPMAQIEDVVGPCINVTPVRVDTRQANTKLELLESVRDQNLQGMPYETYPYDDIVSQCTQWPSWTRFSTLLECQVAAVEPGTIPFGEGLECFLSATNPRSDLADLVVDAMPSTSGGNENIMCIQFLHSAQRVSSSLVADMADLLCSYLDQISHQNELDSPLSSVTSAFEPIAMDPTRLTNGSASQHASKDATSDVVDASKTAVIISDVEKVWREVFGEVAMGPVTPFYSIWSSPIAAAQLADQYKRLGYQMEMEDIIEHATMEQQSDILNRGDAPS</sequence>
<dbReference type="SUPFAM" id="SSF47336">
    <property type="entry name" value="ACP-like"/>
    <property type="match status" value="4"/>
</dbReference>
<dbReference type="Pfam" id="PF00668">
    <property type="entry name" value="Condensation"/>
    <property type="match status" value="4"/>
</dbReference>
<dbReference type="GO" id="GO:0043041">
    <property type="term" value="P:amino acid activation for nonribosomal peptide biosynthetic process"/>
    <property type="evidence" value="ECO:0007669"/>
    <property type="project" value="TreeGrafter"/>
</dbReference>
<evidence type="ECO:0000256" key="2">
    <source>
        <dbReference type="ARBA" id="ARBA00022553"/>
    </source>
</evidence>
<dbReference type="PANTHER" id="PTHR45527:SF16">
    <property type="entry name" value="NONRIBOSOMAL PEPTIDE SYNTHASE ATNA-RELATED"/>
    <property type="match status" value="1"/>
</dbReference>
<dbReference type="EMBL" id="NPIC01000010">
    <property type="protein sequence ID" value="RDL32391.1"/>
    <property type="molecule type" value="Genomic_DNA"/>
</dbReference>
<dbReference type="Gene3D" id="3.40.50.12780">
    <property type="entry name" value="N-terminal domain of ligase-like"/>
    <property type="match status" value="4"/>
</dbReference>
<feature type="domain" description="Carrier" evidence="5">
    <location>
        <begin position="3010"/>
        <end position="3086"/>
    </location>
</feature>
<dbReference type="PROSITE" id="PS00455">
    <property type="entry name" value="AMP_BINDING"/>
    <property type="match status" value="3"/>
</dbReference>
<dbReference type="PANTHER" id="PTHR45527">
    <property type="entry name" value="NONRIBOSOMAL PEPTIDE SYNTHETASE"/>
    <property type="match status" value="1"/>
</dbReference>
<dbReference type="InterPro" id="IPR009081">
    <property type="entry name" value="PP-bd_ACP"/>
</dbReference>
<dbReference type="RefSeq" id="XP_031866113.1">
    <property type="nucleotide sequence ID" value="XM_032017470.1"/>
</dbReference>
<keyword evidence="3" id="KW-0436">Ligase</keyword>
<dbReference type="InterPro" id="IPR001242">
    <property type="entry name" value="Condensation_dom"/>
</dbReference>
<dbReference type="SUPFAM" id="SSF56801">
    <property type="entry name" value="Acetyl-CoA synthetase-like"/>
    <property type="match status" value="4"/>
</dbReference>
<reference evidence="6 7" key="1">
    <citation type="journal article" date="2018" name="IMA Fungus">
        <title>IMA Genome-F 9: Draft genome sequence of Annulohypoxylon stygium, Aspergillus mulundensis, Berkeleyomyces basicola (syn. Thielaviopsis basicola), Ceratocystis smalleyi, two Cercospora beticola strains, Coleophoma cylindrospora, Fusarium fracticaudum, Phialophora cf. hyalina, and Morchella septimelata.</title>
        <authorList>
            <person name="Wingfield B.D."/>
            <person name="Bills G.F."/>
            <person name="Dong Y."/>
            <person name="Huang W."/>
            <person name="Nel W.J."/>
            <person name="Swalarsk-Parry B.S."/>
            <person name="Vaghefi N."/>
            <person name="Wilken P.M."/>
            <person name="An Z."/>
            <person name="de Beer Z.W."/>
            <person name="De Vos L."/>
            <person name="Chen L."/>
            <person name="Duong T.A."/>
            <person name="Gao Y."/>
            <person name="Hammerbacher A."/>
            <person name="Kikkert J.R."/>
            <person name="Li Y."/>
            <person name="Li H."/>
            <person name="Li K."/>
            <person name="Li Q."/>
            <person name="Liu X."/>
            <person name="Ma X."/>
            <person name="Naidoo K."/>
            <person name="Pethybridge S.J."/>
            <person name="Sun J."/>
            <person name="Steenkamp E.T."/>
            <person name="van der Nest M.A."/>
            <person name="van Wyk S."/>
            <person name="Wingfield M.J."/>
            <person name="Xiong C."/>
            <person name="Yue Q."/>
            <person name="Zhang X."/>
        </authorList>
    </citation>
    <scope>NUCLEOTIDE SEQUENCE [LARGE SCALE GENOMIC DNA]</scope>
    <source>
        <strain evidence="6 7">BP 5553</strain>
    </source>
</reference>
<dbReference type="Gene3D" id="3.30.559.10">
    <property type="entry name" value="Chloramphenicol acetyltransferase-like domain"/>
    <property type="match status" value="4"/>
</dbReference>
<organism evidence="6 7">
    <name type="scientific">Venustampulla echinocandica</name>
    <dbReference type="NCBI Taxonomy" id="2656787"/>
    <lineage>
        <taxon>Eukaryota</taxon>
        <taxon>Fungi</taxon>
        <taxon>Dikarya</taxon>
        <taxon>Ascomycota</taxon>
        <taxon>Pezizomycotina</taxon>
        <taxon>Leotiomycetes</taxon>
        <taxon>Helotiales</taxon>
        <taxon>Pleuroascaceae</taxon>
        <taxon>Venustampulla</taxon>
    </lineage>
</organism>
<dbReference type="InterPro" id="IPR010071">
    <property type="entry name" value="AA_adenyl_dom"/>
</dbReference>
<dbReference type="SUPFAM" id="SSF52777">
    <property type="entry name" value="CoA-dependent acyltransferases"/>
    <property type="match status" value="9"/>
</dbReference>
<feature type="domain" description="Carrier" evidence="5">
    <location>
        <begin position="1888"/>
        <end position="1964"/>
    </location>
</feature>
<feature type="domain" description="Carrier" evidence="5">
    <location>
        <begin position="790"/>
        <end position="866"/>
    </location>
</feature>
<feature type="domain" description="Carrier" evidence="5">
    <location>
        <begin position="4109"/>
        <end position="4185"/>
    </location>
</feature>
<gene>
    <name evidence="6" type="ORF">BP5553_08847</name>
</gene>
<dbReference type="FunFam" id="3.30.559.30:FF:000003">
    <property type="entry name" value="Nonribosomal peptide synthase SidD"/>
    <property type="match status" value="3"/>
</dbReference>
<keyword evidence="1" id="KW-0596">Phosphopantetheine</keyword>
<evidence type="ECO:0000256" key="3">
    <source>
        <dbReference type="ARBA" id="ARBA00022598"/>
    </source>
</evidence>
<dbReference type="NCBIfam" id="NF003417">
    <property type="entry name" value="PRK04813.1"/>
    <property type="match status" value="4"/>
</dbReference>
<dbReference type="InterPro" id="IPR023213">
    <property type="entry name" value="CAT-like_dom_sf"/>
</dbReference>
<accession>A0A370TD86</accession>
<dbReference type="NCBIfam" id="TIGR01733">
    <property type="entry name" value="AA-adenyl-dom"/>
    <property type="match status" value="4"/>
</dbReference>
<dbReference type="CDD" id="cd05918">
    <property type="entry name" value="A_NRPS_SidN3_like"/>
    <property type="match status" value="4"/>
</dbReference>
<dbReference type="FunFam" id="3.40.50.980:FF:000001">
    <property type="entry name" value="Non-ribosomal peptide synthetase"/>
    <property type="match status" value="1"/>
</dbReference>
<feature type="compositionally biased region" description="Polar residues" evidence="4">
    <location>
        <begin position="1"/>
        <end position="27"/>
    </location>
</feature>
<dbReference type="InterPro" id="IPR045851">
    <property type="entry name" value="AMP-bd_C_sf"/>
</dbReference>
<name>A0A370TD86_9HELO</name>
<dbReference type="InterPro" id="IPR020845">
    <property type="entry name" value="AMP-binding_CS"/>
</dbReference>
<keyword evidence="7" id="KW-1185">Reference proteome</keyword>
<dbReference type="InterPro" id="IPR000873">
    <property type="entry name" value="AMP-dep_synth/lig_dom"/>
</dbReference>
<dbReference type="GO" id="GO:0044550">
    <property type="term" value="P:secondary metabolite biosynthetic process"/>
    <property type="evidence" value="ECO:0007669"/>
    <property type="project" value="TreeGrafter"/>
</dbReference>
<dbReference type="Gene3D" id="1.10.1200.10">
    <property type="entry name" value="ACP-like"/>
    <property type="match status" value="4"/>
</dbReference>
<dbReference type="FunFam" id="3.30.300.30:FF:000015">
    <property type="entry name" value="Nonribosomal peptide synthase SidD"/>
    <property type="match status" value="4"/>
</dbReference>
<dbReference type="Pfam" id="PF00501">
    <property type="entry name" value="AMP-binding"/>
    <property type="match status" value="4"/>
</dbReference>
<protein>
    <submittedName>
        <fullName evidence="6">HC-toxin synthetase-like protein</fullName>
    </submittedName>
</protein>
<dbReference type="OrthoDB" id="416786at2759"/>
<dbReference type="Gene3D" id="3.30.300.30">
    <property type="match status" value="4"/>
</dbReference>
<evidence type="ECO:0000313" key="7">
    <source>
        <dbReference type="Proteomes" id="UP000254866"/>
    </source>
</evidence>
<dbReference type="FunFam" id="3.40.50.12780:FF:000014">
    <property type="entry name" value="Nonribosomal peptide synthetase 1"/>
    <property type="match status" value="2"/>
</dbReference>